<dbReference type="Proteomes" id="UP000030761">
    <property type="component" value="Unassembled WGS sequence"/>
</dbReference>
<organism evidence="2 3">
    <name type="scientific">Lactobacillus gasseri SV-16A-US</name>
    <dbReference type="NCBI Taxonomy" id="575604"/>
    <lineage>
        <taxon>Bacteria</taxon>
        <taxon>Bacillati</taxon>
        <taxon>Bacillota</taxon>
        <taxon>Bacilli</taxon>
        <taxon>Lactobacillales</taxon>
        <taxon>Lactobacillaceae</taxon>
        <taxon>Lactobacillus</taxon>
    </lineage>
</organism>
<evidence type="ECO:0000313" key="2">
    <source>
        <dbReference type="EMBL" id="KFL96375.1"/>
    </source>
</evidence>
<dbReference type="AlphaFoldDB" id="A0AB34NZ87"/>
<protein>
    <submittedName>
        <fullName evidence="2">Uncharacterized protein</fullName>
    </submittedName>
</protein>
<accession>A0AB34NZ87</accession>
<feature type="transmembrane region" description="Helical" evidence="1">
    <location>
        <begin position="93"/>
        <end position="114"/>
    </location>
</feature>
<keyword evidence="1" id="KW-1133">Transmembrane helix</keyword>
<dbReference type="EMBL" id="KN050677">
    <property type="protein sequence ID" value="KFL96375.1"/>
    <property type="molecule type" value="Genomic_DNA"/>
</dbReference>
<gene>
    <name evidence="2" type="ORF">HMPREF5175_01888</name>
</gene>
<dbReference type="RefSeq" id="WP_003654728.1">
    <property type="nucleotide sequence ID" value="NZ_KN050677.1"/>
</dbReference>
<feature type="transmembrane region" description="Helical" evidence="1">
    <location>
        <begin position="58"/>
        <end position="81"/>
    </location>
</feature>
<evidence type="ECO:0000313" key="3">
    <source>
        <dbReference type="Proteomes" id="UP000030761"/>
    </source>
</evidence>
<keyword evidence="1" id="KW-0472">Membrane</keyword>
<keyword evidence="1" id="KW-0812">Transmembrane</keyword>
<sequence>MKKDRLIQSLKNKLKNSGNVPNQVFKMYLSQYESVDQLTPLLLKFESKKRNIDLIQKIYWWILTTLTVGIIASGIISLRTLGSQYNDTFSNIIGTWIAFIISYLGLMITIEIVIQSKKNSIYNNLKLIQKHIESLKKNNENMVRK</sequence>
<evidence type="ECO:0000256" key="1">
    <source>
        <dbReference type="SAM" id="Phobius"/>
    </source>
</evidence>
<reference evidence="2 3" key="1">
    <citation type="submission" date="2010-03" db="EMBL/GenBank/DDBJ databases">
        <title>The Genome Sequence of Lactobacillus gasseri strain SV-16A-US.</title>
        <authorList>
            <consortium name="The Broad Institute Genome Sequencing Platform"/>
            <person name="Ward D."/>
            <person name="Earl A."/>
            <person name="Feldgarden M."/>
            <person name="Gevers D."/>
            <person name="Young S.K."/>
            <person name="Zeng Q."/>
            <person name="Koehrsen M."/>
            <person name="Alvarado L."/>
            <person name="Berlin A."/>
            <person name="Bochicchio J."/>
            <person name="Borenstein D."/>
            <person name="Chapman S.B."/>
            <person name="Chen Z."/>
            <person name="Engels R."/>
            <person name="Freedman E."/>
            <person name="Gellesch M."/>
            <person name="Goldberg J."/>
            <person name="Griggs A."/>
            <person name="Gujja S."/>
            <person name="Heilman E."/>
            <person name="Heiman D."/>
            <person name="Hepburn T."/>
            <person name="Howarth C."/>
            <person name="Jen D."/>
            <person name="Larson L."/>
            <person name="Mehta T."/>
            <person name="Park D."/>
            <person name="Pearson M."/>
            <person name="Roberts A."/>
            <person name="Saif S."/>
            <person name="Shea T."/>
            <person name="Shenoy N."/>
            <person name="Sisk P."/>
            <person name="Stolte C."/>
            <person name="Sykes S."/>
            <person name="Thomson T."/>
            <person name="Walk T."/>
            <person name="White J."/>
            <person name="Yandava C."/>
            <person name="Liu Y."/>
            <person name="Xu Q."/>
            <person name="Haas B."/>
            <person name="Nusbaum C."/>
            <person name="Birren B."/>
        </authorList>
    </citation>
    <scope>NUCLEOTIDE SEQUENCE [LARGE SCALE GENOMIC DNA]</scope>
    <source>
        <strain evidence="2 3">SV-16A-US</strain>
    </source>
</reference>
<proteinExistence type="predicted"/>
<name>A0AB34NZ87_LACGS</name>